<dbReference type="InterPro" id="IPR001841">
    <property type="entry name" value="Znf_RING"/>
</dbReference>
<evidence type="ECO:0000256" key="5">
    <source>
        <dbReference type="ARBA" id="ARBA00022737"/>
    </source>
</evidence>
<evidence type="ECO:0000256" key="9">
    <source>
        <dbReference type="PROSITE-ProRule" id="PRU00175"/>
    </source>
</evidence>
<dbReference type="EMBL" id="MU001685">
    <property type="protein sequence ID" value="KAF2455903.1"/>
    <property type="molecule type" value="Genomic_DNA"/>
</dbReference>
<evidence type="ECO:0000256" key="2">
    <source>
        <dbReference type="ARBA" id="ARBA00012251"/>
    </source>
</evidence>
<dbReference type="GO" id="GO:0008270">
    <property type="term" value="F:zinc ion binding"/>
    <property type="evidence" value="ECO:0007669"/>
    <property type="project" value="UniProtKB-KW"/>
</dbReference>
<keyword evidence="13" id="KW-1185">Reference proteome</keyword>
<keyword evidence="5" id="KW-0677">Repeat</keyword>
<dbReference type="Gene3D" id="3.30.40.10">
    <property type="entry name" value="Zinc/RING finger domain, C3HC4 (zinc finger)"/>
    <property type="match status" value="1"/>
</dbReference>
<proteinExistence type="predicted"/>
<evidence type="ECO:0000256" key="7">
    <source>
        <dbReference type="ARBA" id="ARBA00022786"/>
    </source>
</evidence>
<dbReference type="OrthoDB" id="1431934at2759"/>
<dbReference type="InterPro" id="IPR031127">
    <property type="entry name" value="E3_UB_ligase_RBR"/>
</dbReference>
<keyword evidence="7" id="KW-0833">Ubl conjugation pathway</keyword>
<keyword evidence="4" id="KW-0479">Metal-binding</keyword>
<organism evidence="12 13">
    <name type="scientific">Lineolata rhizophorae</name>
    <dbReference type="NCBI Taxonomy" id="578093"/>
    <lineage>
        <taxon>Eukaryota</taxon>
        <taxon>Fungi</taxon>
        <taxon>Dikarya</taxon>
        <taxon>Ascomycota</taxon>
        <taxon>Pezizomycotina</taxon>
        <taxon>Dothideomycetes</taxon>
        <taxon>Dothideomycetes incertae sedis</taxon>
        <taxon>Lineolatales</taxon>
        <taxon>Lineolataceae</taxon>
        <taxon>Lineolata</taxon>
    </lineage>
</organism>
<sequence length="214" mass="24457">MQKAYEEWNRALVNVKQTCAVCTDDRGRSAFPSRITVKCKHKSNTCRACLSQWLSSELELKGWDRLTCPDCGESLDYNSVKKHAFQETFQRYDQLSTRAALSTIPNFHWCLKPGCGSGQIHEDSEGPLFLCTTCQSRFCIVHNEPWHDGETCAQYDKRRRYQANNSMRDEKASEKWKKSNSRLCPMCCAPIQKNGGCSAMHCGFAARCRVKSVY</sequence>
<dbReference type="Gene3D" id="1.20.120.1750">
    <property type="match status" value="1"/>
</dbReference>
<dbReference type="SUPFAM" id="SSF57850">
    <property type="entry name" value="RING/U-box"/>
    <property type="match status" value="3"/>
</dbReference>
<feature type="domain" description="RING-type" evidence="10">
    <location>
        <begin position="19"/>
        <end position="71"/>
    </location>
</feature>
<dbReference type="InterPro" id="IPR044066">
    <property type="entry name" value="TRIAD_supradom"/>
</dbReference>
<dbReference type="PROSITE" id="PS50089">
    <property type="entry name" value="ZF_RING_2"/>
    <property type="match status" value="1"/>
</dbReference>
<dbReference type="Pfam" id="PF01485">
    <property type="entry name" value="IBR"/>
    <property type="match status" value="1"/>
</dbReference>
<evidence type="ECO:0000259" key="11">
    <source>
        <dbReference type="PROSITE" id="PS51873"/>
    </source>
</evidence>
<dbReference type="GO" id="GO:0061630">
    <property type="term" value="F:ubiquitin protein ligase activity"/>
    <property type="evidence" value="ECO:0007669"/>
    <property type="project" value="UniProtKB-EC"/>
</dbReference>
<evidence type="ECO:0000256" key="1">
    <source>
        <dbReference type="ARBA" id="ARBA00001798"/>
    </source>
</evidence>
<dbReference type="PANTHER" id="PTHR11685">
    <property type="entry name" value="RBR FAMILY RING FINGER AND IBR DOMAIN-CONTAINING"/>
    <property type="match status" value="1"/>
</dbReference>
<evidence type="ECO:0000256" key="3">
    <source>
        <dbReference type="ARBA" id="ARBA00022679"/>
    </source>
</evidence>
<dbReference type="EC" id="2.3.2.31" evidence="2"/>
<name>A0A6A6NXB4_9PEZI</name>
<dbReference type="InterPro" id="IPR013083">
    <property type="entry name" value="Znf_RING/FYVE/PHD"/>
</dbReference>
<evidence type="ECO:0000259" key="10">
    <source>
        <dbReference type="PROSITE" id="PS50089"/>
    </source>
</evidence>
<evidence type="ECO:0000313" key="13">
    <source>
        <dbReference type="Proteomes" id="UP000799766"/>
    </source>
</evidence>
<dbReference type="GO" id="GO:0016567">
    <property type="term" value="P:protein ubiquitination"/>
    <property type="evidence" value="ECO:0007669"/>
    <property type="project" value="InterPro"/>
</dbReference>
<keyword evidence="8" id="KW-0862">Zinc</keyword>
<evidence type="ECO:0000256" key="6">
    <source>
        <dbReference type="ARBA" id="ARBA00022771"/>
    </source>
</evidence>
<dbReference type="PROSITE" id="PS51873">
    <property type="entry name" value="TRIAD"/>
    <property type="match status" value="1"/>
</dbReference>
<dbReference type="Proteomes" id="UP000799766">
    <property type="component" value="Unassembled WGS sequence"/>
</dbReference>
<dbReference type="SMART" id="SM00647">
    <property type="entry name" value="IBR"/>
    <property type="match status" value="1"/>
</dbReference>
<feature type="domain" description="RING-type" evidence="11">
    <location>
        <begin position="15"/>
        <end position="214"/>
    </location>
</feature>
<evidence type="ECO:0000256" key="4">
    <source>
        <dbReference type="ARBA" id="ARBA00022723"/>
    </source>
</evidence>
<reference evidence="12" key="1">
    <citation type="journal article" date="2020" name="Stud. Mycol.">
        <title>101 Dothideomycetes genomes: a test case for predicting lifestyles and emergence of pathogens.</title>
        <authorList>
            <person name="Haridas S."/>
            <person name="Albert R."/>
            <person name="Binder M."/>
            <person name="Bloem J."/>
            <person name="Labutti K."/>
            <person name="Salamov A."/>
            <person name="Andreopoulos B."/>
            <person name="Baker S."/>
            <person name="Barry K."/>
            <person name="Bills G."/>
            <person name="Bluhm B."/>
            <person name="Cannon C."/>
            <person name="Castanera R."/>
            <person name="Culley D."/>
            <person name="Daum C."/>
            <person name="Ezra D."/>
            <person name="Gonzalez J."/>
            <person name="Henrissat B."/>
            <person name="Kuo A."/>
            <person name="Liang C."/>
            <person name="Lipzen A."/>
            <person name="Lutzoni F."/>
            <person name="Magnuson J."/>
            <person name="Mondo S."/>
            <person name="Nolan M."/>
            <person name="Ohm R."/>
            <person name="Pangilinan J."/>
            <person name="Park H.-J."/>
            <person name="Ramirez L."/>
            <person name="Alfaro M."/>
            <person name="Sun H."/>
            <person name="Tritt A."/>
            <person name="Yoshinaga Y."/>
            <person name="Zwiers L.-H."/>
            <person name="Turgeon B."/>
            <person name="Goodwin S."/>
            <person name="Spatafora J."/>
            <person name="Crous P."/>
            <person name="Grigoriev I."/>
        </authorList>
    </citation>
    <scope>NUCLEOTIDE SEQUENCE</scope>
    <source>
        <strain evidence="12">ATCC 16933</strain>
    </source>
</reference>
<evidence type="ECO:0000256" key="8">
    <source>
        <dbReference type="ARBA" id="ARBA00022833"/>
    </source>
</evidence>
<evidence type="ECO:0000313" key="12">
    <source>
        <dbReference type="EMBL" id="KAF2455903.1"/>
    </source>
</evidence>
<comment type="catalytic activity">
    <reaction evidence="1">
        <text>[E2 ubiquitin-conjugating enzyme]-S-ubiquitinyl-L-cysteine + [acceptor protein]-L-lysine = [E2 ubiquitin-conjugating enzyme]-L-cysteine + [acceptor protein]-N(6)-ubiquitinyl-L-lysine.</text>
        <dbReference type="EC" id="2.3.2.31"/>
    </reaction>
</comment>
<gene>
    <name evidence="12" type="ORF">BDY21DRAFT_288967</name>
</gene>
<protein>
    <recommendedName>
        <fullName evidence="2">RBR-type E3 ubiquitin transferase</fullName>
        <ecNumber evidence="2">2.3.2.31</ecNumber>
    </recommendedName>
</protein>
<keyword evidence="6 9" id="KW-0863">Zinc-finger</keyword>
<accession>A0A6A6NXB4</accession>
<dbReference type="AlphaFoldDB" id="A0A6A6NXB4"/>
<keyword evidence="3" id="KW-0808">Transferase</keyword>
<dbReference type="CDD" id="cd20335">
    <property type="entry name" value="BRcat_RBR"/>
    <property type="match status" value="1"/>
</dbReference>
<dbReference type="InterPro" id="IPR002867">
    <property type="entry name" value="IBR_dom"/>
</dbReference>